<name>A0A1H3DZY6_9RHOB</name>
<feature type="domain" description="RapZ-like N-terminal" evidence="6">
    <location>
        <begin position="108"/>
        <end position="210"/>
    </location>
</feature>
<dbReference type="GO" id="GO:0005524">
    <property type="term" value="F:ATP binding"/>
    <property type="evidence" value="ECO:0007669"/>
    <property type="project" value="UniProtKB-UniRule"/>
</dbReference>
<feature type="domain" description="RapZ C-terminal" evidence="7">
    <location>
        <begin position="229"/>
        <end position="347"/>
    </location>
</feature>
<evidence type="ECO:0000313" key="8">
    <source>
        <dbReference type="EMBL" id="SDX72032.1"/>
    </source>
</evidence>
<dbReference type="InterPro" id="IPR027417">
    <property type="entry name" value="P-loop_NTPase"/>
</dbReference>
<dbReference type="EMBL" id="FNMZ01000009">
    <property type="protein sequence ID" value="SDX72032.1"/>
    <property type="molecule type" value="Genomic_DNA"/>
</dbReference>
<dbReference type="Pfam" id="PF22740">
    <property type="entry name" value="PapZ_C"/>
    <property type="match status" value="1"/>
</dbReference>
<feature type="compositionally biased region" description="Basic and acidic residues" evidence="5">
    <location>
        <begin position="1"/>
        <end position="11"/>
    </location>
</feature>
<evidence type="ECO:0000256" key="5">
    <source>
        <dbReference type="SAM" id="MobiDB-lite"/>
    </source>
</evidence>
<feature type="region of interest" description="Disordered" evidence="5">
    <location>
        <begin position="1"/>
        <end position="39"/>
    </location>
</feature>
<evidence type="ECO:0000256" key="2">
    <source>
        <dbReference type="ARBA" id="ARBA00022840"/>
    </source>
</evidence>
<dbReference type="PANTHER" id="PTHR30448:SF0">
    <property type="entry name" value="RNASE ADAPTER PROTEIN RAPZ"/>
    <property type="match status" value="1"/>
</dbReference>
<evidence type="ECO:0000256" key="3">
    <source>
        <dbReference type="ARBA" id="ARBA00023134"/>
    </source>
</evidence>
<evidence type="ECO:0000259" key="6">
    <source>
        <dbReference type="Pfam" id="PF03668"/>
    </source>
</evidence>
<accession>A0A1H3DZY6</accession>
<dbReference type="HAMAP" id="MF_00636">
    <property type="entry name" value="RapZ_like"/>
    <property type="match status" value="1"/>
</dbReference>
<dbReference type="OrthoDB" id="9784461at2"/>
<comment type="caution">
    <text evidence="4">Lacks conserved residue(s) required for the propagation of feature annotation.</text>
</comment>
<dbReference type="GO" id="GO:0005525">
    <property type="term" value="F:GTP binding"/>
    <property type="evidence" value="ECO:0007669"/>
    <property type="project" value="UniProtKB-UniRule"/>
</dbReference>
<dbReference type="InterPro" id="IPR053930">
    <property type="entry name" value="RapZ-like_N"/>
</dbReference>
<protein>
    <submittedName>
        <fullName evidence="8">UPF0042 nucleotide-binding protein</fullName>
    </submittedName>
</protein>
<evidence type="ECO:0000259" key="7">
    <source>
        <dbReference type="Pfam" id="PF22740"/>
    </source>
</evidence>
<evidence type="ECO:0000256" key="4">
    <source>
        <dbReference type="HAMAP-Rule" id="MF_00636"/>
    </source>
</evidence>
<dbReference type="InterPro" id="IPR005337">
    <property type="entry name" value="RapZ-like"/>
</dbReference>
<sequence length="351" mass="36770">MTAAKGGERGDTAGPCDSPAPSPPAPASPQAQPSPITPVTLVTGLSGAGNSTAIRALEDMGHEAIDNLPLTFIERLLTQAGAPEAAQTPALGAGAGGPPDESVQAAEIRPLALGVDVRTRGFTAEALLERIDALRARPDLALRVIFLDCADAPLIDRFKATRRRHPLAGDAGVEVGIGRERGLLWPVRERADLVIDTTDLTPHDLKARLAALGAPGVGAGEAGRGAGLAISIQSFSFKRGAPREADTVLDCRFLSNPHWNPDLRPLDGRDAPVAAHVRGDPLYAPFIDGVTGLTLMLLPAYRREGKAYYCMALGCSGGRHRSVAAAEDLAERLAQAGWTATVRHRELAGRD</sequence>
<keyword evidence="1 4" id="KW-0547">Nucleotide-binding</keyword>
<evidence type="ECO:0000313" key="9">
    <source>
        <dbReference type="Proteomes" id="UP000199118"/>
    </source>
</evidence>
<feature type="binding site" evidence="4">
    <location>
        <begin position="116"/>
        <end position="119"/>
    </location>
    <ligand>
        <name>GTP</name>
        <dbReference type="ChEBI" id="CHEBI:37565"/>
    </ligand>
</feature>
<organism evidence="8 9">
    <name type="scientific">Albimonas donghaensis</name>
    <dbReference type="NCBI Taxonomy" id="356660"/>
    <lineage>
        <taxon>Bacteria</taxon>
        <taxon>Pseudomonadati</taxon>
        <taxon>Pseudomonadota</taxon>
        <taxon>Alphaproteobacteria</taxon>
        <taxon>Rhodobacterales</taxon>
        <taxon>Paracoccaceae</taxon>
        <taxon>Albimonas</taxon>
    </lineage>
</organism>
<feature type="domain" description="RapZ-like N-terminal" evidence="6">
    <location>
        <begin position="39"/>
        <end position="79"/>
    </location>
</feature>
<dbReference type="Proteomes" id="UP000199118">
    <property type="component" value="Unassembled WGS sequence"/>
</dbReference>
<dbReference type="InterPro" id="IPR053931">
    <property type="entry name" value="RapZ_C"/>
</dbReference>
<feature type="compositionally biased region" description="Pro residues" evidence="5">
    <location>
        <begin position="18"/>
        <end position="27"/>
    </location>
</feature>
<evidence type="ECO:0000256" key="1">
    <source>
        <dbReference type="ARBA" id="ARBA00022741"/>
    </source>
</evidence>
<keyword evidence="2 4" id="KW-0067">ATP-binding</keyword>
<reference evidence="8 9" key="1">
    <citation type="submission" date="2016-10" db="EMBL/GenBank/DDBJ databases">
        <authorList>
            <person name="de Groot N.N."/>
        </authorList>
    </citation>
    <scope>NUCLEOTIDE SEQUENCE [LARGE SCALE GENOMIC DNA]</scope>
    <source>
        <strain evidence="8 9">DSM 17890</strain>
    </source>
</reference>
<dbReference type="PANTHER" id="PTHR30448">
    <property type="entry name" value="RNASE ADAPTER PROTEIN RAPZ"/>
    <property type="match status" value="1"/>
</dbReference>
<dbReference type="SUPFAM" id="SSF52540">
    <property type="entry name" value="P-loop containing nucleoside triphosphate hydrolases"/>
    <property type="match status" value="1"/>
</dbReference>
<dbReference type="Gene3D" id="3.40.50.300">
    <property type="entry name" value="P-loop containing nucleotide triphosphate hydrolases"/>
    <property type="match status" value="1"/>
</dbReference>
<dbReference type="AlphaFoldDB" id="A0A1H3DZY6"/>
<dbReference type="RefSeq" id="WP_092684351.1">
    <property type="nucleotide sequence ID" value="NZ_FNMZ01000009.1"/>
</dbReference>
<dbReference type="STRING" id="356660.SAMN05444336_10910"/>
<keyword evidence="3 4" id="KW-0342">GTP-binding</keyword>
<keyword evidence="9" id="KW-1185">Reference proteome</keyword>
<proteinExistence type="inferred from homology"/>
<dbReference type="Pfam" id="PF03668">
    <property type="entry name" value="RapZ-like_N"/>
    <property type="match status" value="2"/>
</dbReference>
<gene>
    <name evidence="8" type="ORF">SAMN05444336_10910</name>
</gene>